<dbReference type="InterPro" id="IPR003148">
    <property type="entry name" value="RCK_N"/>
</dbReference>
<evidence type="ECO:0000256" key="1">
    <source>
        <dbReference type="ARBA" id="ARBA00003660"/>
    </source>
</evidence>
<keyword evidence="2" id="KW-0813">Transport</keyword>
<evidence type="ECO:0000256" key="3">
    <source>
        <dbReference type="ARBA" id="ARBA00022538"/>
    </source>
</evidence>
<dbReference type="Gene3D" id="3.40.50.720">
    <property type="entry name" value="NAD(P)-binding Rossmann-like Domain"/>
    <property type="match status" value="1"/>
</dbReference>
<protein>
    <recommendedName>
        <fullName evidence="6">RCK N-terminal domain-containing protein</fullName>
    </recommendedName>
</protein>
<keyword evidence="8" id="KW-1185">Reference proteome</keyword>
<name>A0A6B0TA80_9EURY</name>
<keyword evidence="5" id="KW-0406">Ion transport</keyword>
<evidence type="ECO:0000313" key="8">
    <source>
        <dbReference type="Proteomes" id="UP000466535"/>
    </source>
</evidence>
<proteinExistence type="predicted"/>
<reference evidence="7 8" key="1">
    <citation type="submission" date="2019-12" db="EMBL/GenBank/DDBJ databases">
        <title>Isolation and characterization of three novel carbon monoxide-oxidizing members of Halobacteria from salione crusts and soils.</title>
        <authorList>
            <person name="Myers M.R."/>
            <person name="King G.M."/>
        </authorList>
    </citation>
    <scope>NUCLEOTIDE SEQUENCE [LARGE SCALE GENOMIC DNA]</scope>
    <source>
        <strain evidence="7 8">WSH3</strain>
    </source>
</reference>
<dbReference type="RefSeq" id="WP_159764637.1">
    <property type="nucleotide sequence ID" value="NZ_WUUT01000005.1"/>
</dbReference>
<sequence>MLRQIIIVGGGRVGRHSAAKLMDDGFMVTVIEKDEEMCERFPDPLAGRIIEGDGTDMEVLQEANSETADIVAALTDDVETNLLVCELARELAPQAETHLRIDDDGQEAYAHLNHVDHVVYPAALAAERTVEQISEPIS</sequence>
<evidence type="ECO:0000256" key="4">
    <source>
        <dbReference type="ARBA" id="ARBA00022958"/>
    </source>
</evidence>
<dbReference type="EMBL" id="WUUT01000005">
    <property type="protein sequence ID" value="MXR52503.1"/>
    <property type="molecule type" value="Genomic_DNA"/>
</dbReference>
<dbReference type="AlphaFoldDB" id="A0A6B0TA80"/>
<evidence type="ECO:0000256" key="5">
    <source>
        <dbReference type="ARBA" id="ARBA00023065"/>
    </source>
</evidence>
<dbReference type="PANTHER" id="PTHR43833">
    <property type="entry name" value="POTASSIUM CHANNEL PROTEIN 2-RELATED-RELATED"/>
    <property type="match status" value="1"/>
</dbReference>
<keyword evidence="4" id="KW-0630">Potassium</keyword>
<dbReference type="Pfam" id="PF02254">
    <property type="entry name" value="TrkA_N"/>
    <property type="match status" value="1"/>
</dbReference>
<dbReference type="Proteomes" id="UP000466535">
    <property type="component" value="Unassembled WGS sequence"/>
</dbReference>
<evidence type="ECO:0000259" key="6">
    <source>
        <dbReference type="PROSITE" id="PS51201"/>
    </source>
</evidence>
<dbReference type="GO" id="GO:0015079">
    <property type="term" value="F:potassium ion transmembrane transporter activity"/>
    <property type="evidence" value="ECO:0007669"/>
    <property type="project" value="InterPro"/>
</dbReference>
<keyword evidence="3" id="KW-0633">Potassium transport</keyword>
<evidence type="ECO:0000313" key="7">
    <source>
        <dbReference type="EMBL" id="MXR52503.1"/>
    </source>
</evidence>
<dbReference type="OrthoDB" id="275709at2157"/>
<evidence type="ECO:0000256" key="2">
    <source>
        <dbReference type="ARBA" id="ARBA00022448"/>
    </source>
</evidence>
<dbReference type="InterPro" id="IPR006036">
    <property type="entry name" value="K_uptake_TrkA"/>
</dbReference>
<organism evidence="7 8">
    <name type="scientific">Halovenus carboxidivorans</name>
    <dbReference type="NCBI Taxonomy" id="2692199"/>
    <lineage>
        <taxon>Archaea</taxon>
        <taxon>Methanobacteriati</taxon>
        <taxon>Methanobacteriota</taxon>
        <taxon>Stenosarchaea group</taxon>
        <taxon>Halobacteria</taxon>
        <taxon>Halobacteriales</taxon>
        <taxon>Haloarculaceae</taxon>
        <taxon>Halovenus</taxon>
    </lineage>
</organism>
<dbReference type="PROSITE" id="PS51201">
    <property type="entry name" value="RCK_N"/>
    <property type="match status" value="1"/>
</dbReference>
<dbReference type="InterPro" id="IPR036291">
    <property type="entry name" value="NAD(P)-bd_dom_sf"/>
</dbReference>
<comment type="function">
    <text evidence="1">Part of a potassium transport system.</text>
</comment>
<accession>A0A6B0TA80</accession>
<feature type="domain" description="RCK N-terminal" evidence="6">
    <location>
        <begin position="2"/>
        <end position="119"/>
    </location>
</feature>
<dbReference type="PRINTS" id="PR00335">
    <property type="entry name" value="KUPTAKETRKA"/>
</dbReference>
<comment type="caution">
    <text evidence="7">The sequence shown here is derived from an EMBL/GenBank/DDBJ whole genome shotgun (WGS) entry which is preliminary data.</text>
</comment>
<dbReference type="PANTHER" id="PTHR43833:SF5">
    <property type="entry name" value="TRK SYSTEM POTASSIUM UPTAKE PROTEIN TRKA"/>
    <property type="match status" value="1"/>
</dbReference>
<gene>
    <name evidence="7" type="ORF">GRX03_12910</name>
</gene>
<dbReference type="GO" id="GO:0005886">
    <property type="term" value="C:plasma membrane"/>
    <property type="evidence" value="ECO:0007669"/>
    <property type="project" value="InterPro"/>
</dbReference>
<dbReference type="InterPro" id="IPR050721">
    <property type="entry name" value="Trk_Ktr_HKT_K-transport"/>
</dbReference>
<dbReference type="SUPFAM" id="SSF51735">
    <property type="entry name" value="NAD(P)-binding Rossmann-fold domains"/>
    <property type="match status" value="1"/>
</dbReference>